<dbReference type="GO" id="GO:0005634">
    <property type="term" value="C:nucleus"/>
    <property type="evidence" value="ECO:0007669"/>
    <property type="project" value="UniProtKB-ARBA"/>
</dbReference>
<feature type="repeat" description="HEAT" evidence="8">
    <location>
        <begin position="386"/>
        <end position="422"/>
    </location>
</feature>
<evidence type="ECO:0000256" key="1">
    <source>
        <dbReference type="ARBA" id="ARBA00004123"/>
    </source>
</evidence>
<dbReference type="Gene3D" id="1.25.10.10">
    <property type="entry name" value="Leucine-rich Repeat Variant"/>
    <property type="match status" value="1"/>
</dbReference>
<dbReference type="Proteomes" id="UP001275084">
    <property type="component" value="Unassembled WGS sequence"/>
</dbReference>
<evidence type="ECO:0000256" key="3">
    <source>
        <dbReference type="ARBA" id="ARBA00022448"/>
    </source>
</evidence>
<dbReference type="EMBL" id="JAUIQD010000005">
    <property type="protein sequence ID" value="KAK3350322.1"/>
    <property type="molecule type" value="Genomic_DNA"/>
</dbReference>
<dbReference type="Pfam" id="PF03810">
    <property type="entry name" value="IBN_N"/>
    <property type="match status" value="1"/>
</dbReference>
<dbReference type="Pfam" id="PF13513">
    <property type="entry name" value="HEAT_EZ"/>
    <property type="match status" value="1"/>
</dbReference>
<protein>
    <submittedName>
        <fullName evidence="10">Armadillo-type protein</fullName>
    </submittedName>
</protein>
<dbReference type="InterPro" id="IPR016024">
    <property type="entry name" value="ARM-type_fold"/>
</dbReference>
<evidence type="ECO:0000256" key="6">
    <source>
        <dbReference type="ARBA" id="ARBA00022927"/>
    </source>
</evidence>
<name>A0AAJ0HGC2_9PEZI</name>
<dbReference type="InterPro" id="IPR040122">
    <property type="entry name" value="Importin_beta"/>
</dbReference>
<dbReference type="InterPro" id="IPR001494">
    <property type="entry name" value="Importin-beta_N"/>
</dbReference>
<reference evidence="10" key="1">
    <citation type="journal article" date="2023" name="Mol. Phylogenet. Evol.">
        <title>Genome-scale phylogeny and comparative genomics of the fungal order Sordariales.</title>
        <authorList>
            <person name="Hensen N."/>
            <person name="Bonometti L."/>
            <person name="Westerberg I."/>
            <person name="Brannstrom I.O."/>
            <person name="Guillou S."/>
            <person name="Cros-Aarteil S."/>
            <person name="Calhoun S."/>
            <person name="Haridas S."/>
            <person name="Kuo A."/>
            <person name="Mondo S."/>
            <person name="Pangilinan J."/>
            <person name="Riley R."/>
            <person name="LaButti K."/>
            <person name="Andreopoulos B."/>
            <person name="Lipzen A."/>
            <person name="Chen C."/>
            <person name="Yan M."/>
            <person name="Daum C."/>
            <person name="Ng V."/>
            <person name="Clum A."/>
            <person name="Steindorff A."/>
            <person name="Ohm R.A."/>
            <person name="Martin F."/>
            <person name="Silar P."/>
            <person name="Natvig D.O."/>
            <person name="Lalanne C."/>
            <person name="Gautier V."/>
            <person name="Ament-Velasquez S.L."/>
            <person name="Kruys A."/>
            <person name="Hutchinson M.I."/>
            <person name="Powell A.J."/>
            <person name="Barry K."/>
            <person name="Miller A.N."/>
            <person name="Grigoriev I.V."/>
            <person name="Debuchy R."/>
            <person name="Gladieux P."/>
            <person name="Hiltunen Thoren M."/>
            <person name="Johannesson H."/>
        </authorList>
    </citation>
    <scope>NUCLEOTIDE SEQUENCE</scope>
    <source>
        <strain evidence="10">CBS 955.72</strain>
    </source>
</reference>
<keyword evidence="11" id="KW-1185">Reference proteome</keyword>
<reference evidence="10" key="2">
    <citation type="submission" date="2023-06" db="EMBL/GenBank/DDBJ databases">
        <authorList>
            <consortium name="Lawrence Berkeley National Laboratory"/>
            <person name="Haridas S."/>
            <person name="Hensen N."/>
            <person name="Bonometti L."/>
            <person name="Westerberg I."/>
            <person name="Brannstrom I.O."/>
            <person name="Guillou S."/>
            <person name="Cros-Aarteil S."/>
            <person name="Calhoun S."/>
            <person name="Kuo A."/>
            <person name="Mondo S."/>
            <person name="Pangilinan J."/>
            <person name="Riley R."/>
            <person name="Labutti K."/>
            <person name="Andreopoulos B."/>
            <person name="Lipzen A."/>
            <person name="Chen C."/>
            <person name="Yanf M."/>
            <person name="Daum C."/>
            <person name="Ng V."/>
            <person name="Clum A."/>
            <person name="Steindorff A."/>
            <person name="Ohm R."/>
            <person name="Martin F."/>
            <person name="Silar P."/>
            <person name="Natvig D."/>
            <person name="Lalanne C."/>
            <person name="Gautier V."/>
            <person name="Ament-Velasquez S.L."/>
            <person name="Kruys A."/>
            <person name="Hutchinson M.I."/>
            <person name="Powell A.J."/>
            <person name="Barry K."/>
            <person name="Miller A.N."/>
            <person name="Grigoriev I.V."/>
            <person name="Debuchy R."/>
            <person name="Gladieux P."/>
            <person name="Thoren M.H."/>
            <person name="Johannesson H."/>
        </authorList>
    </citation>
    <scope>NUCLEOTIDE SEQUENCE</scope>
    <source>
        <strain evidence="10">CBS 955.72</strain>
    </source>
</reference>
<dbReference type="InterPro" id="IPR011989">
    <property type="entry name" value="ARM-like"/>
</dbReference>
<dbReference type="GO" id="GO:0031267">
    <property type="term" value="F:small GTPase binding"/>
    <property type="evidence" value="ECO:0007669"/>
    <property type="project" value="InterPro"/>
</dbReference>
<dbReference type="PROSITE" id="PS50166">
    <property type="entry name" value="IMPORTIN_B_NT"/>
    <property type="match status" value="1"/>
</dbReference>
<evidence type="ECO:0000259" key="9">
    <source>
        <dbReference type="PROSITE" id="PS50166"/>
    </source>
</evidence>
<evidence type="ECO:0000256" key="4">
    <source>
        <dbReference type="ARBA" id="ARBA00022490"/>
    </source>
</evidence>
<comment type="caution">
    <text evidence="10">The sequence shown here is derived from an EMBL/GenBank/DDBJ whole genome shotgun (WGS) entry which is preliminary data.</text>
</comment>
<keyword evidence="6" id="KW-0653">Protein transport</keyword>
<dbReference type="PROSITE" id="PS50077">
    <property type="entry name" value="HEAT_REPEAT"/>
    <property type="match status" value="1"/>
</dbReference>
<evidence type="ECO:0000256" key="5">
    <source>
        <dbReference type="ARBA" id="ARBA00022737"/>
    </source>
</evidence>
<evidence type="ECO:0000313" key="11">
    <source>
        <dbReference type="Proteomes" id="UP001275084"/>
    </source>
</evidence>
<dbReference type="AlphaFoldDB" id="A0AAJ0HGC2"/>
<keyword evidence="3" id="KW-0813">Transport</keyword>
<proteinExistence type="predicted"/>
<evidence type="ECO:0000256" key="7">
    <source>
        <dbReference type="ARBA" id="ARBA00023242"/>
    </source>
</evidence>
<dbReference type="InterPro" id="IPR057672">
    <property type="entry name" value="TPR_IPO4/5"/>
</dbReference>
<dbReference type="Pfam" id="PF25780">
    <property type="entry name" value="TPR_IPO5"/>
    <property type="match status" value="1"/>
</dbReference>
<keyword evidence="4" id="KW-0963">Cytoplasm</keyword>
<feature type="domain" description="Importin N-terminal" evidence="9">
    <location>
        <begin position="24"/>
        <end position="91"/>
    </location>
</feature>
<dbReference type="SMART" id="SM00913">
    <property type="entry name" value="IBN_N"/>
    <property type="match status" value="1"/>
</dbReference>
<evidence type="ECO:0000256" key="2">
    <source>
        <dbReference type="ARBA" id="ARBA00004496"/>
    </source>
</evidence>
<sequence length="1110" mass="121688">MDQQKLAALLLESQTPNTDTLKAVTATLQQNYYNHPESLFLLVEIIAAHENLGVRQQAAVQAARLVPKHWEKIAKDQKAAVRQHLVQATMREPSAACRHAESRLIATIATLDLEDGEWPELLPALFGLASNSEVGQREVGSYIIFSLLEANPTCFHEDLAKLLQLFSHTIHDPQSADVRINTMMSIGAMLLMFEPEEDEQSVVALQALVPSMVNVLKDAVTTGDEEKTNQAFEVFQQFLAYESALLGKYLKDLVQFMIDLASNTQADDDVRSQALSFLAQTVRYRRMKIQGMKDMGQQLTLKAMVIITEIDDEEDDDEMGPARSALALLDQLANDLPPRQVIVPLLDAFTKFATSEDAGYKKAGILALGTVVEGAPDFIASQIKTIMPLVINLLNDVDVGVRHTALIGLSRLADDIAEELSDFNEAIMTALVKNLQAATVDTADAALKKKNVEIIRSVCGALDSMSEGLDAEFMKKYAGELVDNIGALVGHEDYKVKVAASGALGAIAESLGEDFTPYFEKTMTALGAYIGVKGTDDELSLRSGVCDSMGRIASAVGAQTFQPYVLGLMQSSEEALHLDNSRLRESSFILWSSLAKVYEKNFAQFLPGVFQGLFESLELEEEEITLKLTEAEKGIVGTDEEIITAGKKVKLRKVDDDDGDAMDDEEEDEDWEDIGVSPEALEKEVAIEILGDVITYACGGAEITQYLEKAIEMIAPLAEHIYEGCRKASIATLWRAYARVWQLMEEETGSSWEPGLPLKQPPTVTLVKLGEIVSKATLAVWHEDSDRSLKRIYANAENPSVITEINRNVAATLKACGPAILAQDDMMKEIVTVIGTIITRSHPCQQDLGDEDEDQEVEGSSEYDWLVIDTALDVVIGLAVALGPAFSELWKVFEKPIMKFAASESENIERSTGVGVIAECASNMEAAVTPFTGKILTLLLKRLSDADQETKSNAAYATGQLILNSTDSNTYLQHYETILRKLEPMLQIQDARIKDNAAGCLCRMIMAHMDRVPIADVLPALVGLLPLKDDYEENTAVYQCIFKLYEASEPTVQALTPNLIPVFEAVLGTPTEQLDDETREIVRRTVGVLFAAKPDLFNGHPAVLKLAGIA</sequence>
<keyword evidence="5" id="KW-0677">Repeat</keyword>
<organism evidence="10 11">
    <name type="scientific">Lasiosphaeria hispida</name>
    <dbReference type="NCBI Taxonomy" id="260671"/>
    <lineage>
        <taxon>Eukaryota</taxon>
        <taxon>Fungi</taxon>
        <taxon>Dikarya</taxon>
        <taxon>Ascomycota</taxon>
        <taxon>Pezizomycotina</taxon>
        <taxon>Sordariomycetes</taxon>
        <taxon>Sordariomycetidae</taxon>
        <taxon>Sordariales</taxon>
        <taxon>Lasiosphaeriaceae</taxon>
        <taxon>Lasiosphaeria</taxon>
    </lineage>
</organism>
<comment type="subcellular location">
    <subcellularLocation>
        <location evidence="2">Cytoplasm</location>
    </subcellularLocation>
    <subcellularLocation>
        <location evidence="1">Nucleus</location>
    </subcellularLocation>
</comment>
<evidence type="ECO:0000313" key="10">
    <source>
        <dbReference type="EMBL" id="KAK3350322.1"/>
    </source>
</evidence>
<dbReference type="InterPro" id="IPR021133">
    <property type="entry name" value="HEAT_type_2"/>
</dbReference>
<evidence type="ECO:0000256" key="8">
    <source>
        <dbReference type="PROSITE-ProRule" id="PRU00103"/>
    </source>
</evidence>
<accession>A0AAJ0HGC2</accession>
<dbReference type="SUPFAM" id="SSF48371">
    <property type="entry name" value="ARM repeat"/>
    <property type="match status" value="1"/>
</dbReference>
<dbReference type="PANTHER" id="PTHR10527">
    <property type="entry name" value="IMPORTIN BETA"/>
    <property type="match status" value="1"/>
</dbReference>
<dbReference type="GO" id="GO:0006606">
    <property type="term" value="P:protein import into nucleus"/>
    <property type="evidence" value="ECO:0007669"/>
    <property type="project" value="InterPro"/>
</dbReference>
<gene>
    <name evidence="10" type="ORF">B0T25DRAFT_583069</name>
</gene>
<dbReference type="InterPro" id="IPR058584">
    <property type="entry name" value="IMB1_TNPO1-like_TPR"/>
</dbReference>
<keyword evidence="7" id="KW-0539">Nucleus</keyword>
<dbReference type="GO" id="GO:0005737">
    <property type="term" value="C:cytoplasm"/>
    <property type="evidence" value="ECO:0007669"/>
    <property type="project" value="UniProtKB-SubCell"/>
</dbReference>
<dbReference type="Pfam" id="PF25574">
    <property type="entry name" value="TPR_IMB1"/>
    <property type="match status" value="1"/>
</dbReference>